<feature type="signal peptide" evidence="3">
    <location>
        <begin position="1"/>
        <end position="22"/>
    </location>
</feature>
<evidence type="ECO:0000256" key="2">
    <source>
        <dbReference type="SAM" id="Phobius"/>
    </source>
</evidence>
<dbReference type="OrthoDB" id="5949187at2759"/>
<evidence type="ECO:0000256" key="1">
    <source>
        <dbReference type="SAM" id="MobiDB-lite"/>
    </source>
</evidence>
<dbReference type="Pfam" id="PF15882">
    <property type="entry name" value="DUF4735"/>
    <property type="match status" value="1"/>
</dbReference>
<dbReference type="PANTHER" id="PTHR33539">
    <property type="entry name" value="UPF0764 PROTEIN C16ORF89"/>
    <property type="match status" value="1"/>
</dbReference>
<dbReference type="InterPro" id="IPR031751">
    <property type="entry name" value="DUF4735"/>
</dbReference>
<proteinExistence type="predicted"/>
<keyword evidence="2" id="KW-1133">Transmembrane helix</keyword>
<feature type="compositionally biased region" description="Basic and acidic residues" evidence="1">
    <location>
        <begin position="589"/>
        <end position="604"/>
    </location>
</feature>
<feature type="region of interest" description="Disordered" evidence="1">
    <location>
        <begin position="525"/>
        <end position="684"/>
    </location>
</feature>
<feature type="chain" id="PRO_5035772131" evidence="3">
    <location>
        <begin position="23"/>
        <end position="738"/>
    </location>
</feature>
<organism evidence="4 5">
    <name type="scientific">Candidula unifasciata</name>
    <dbReference type="NCBI Taxonomy" id="100452"/>
    <lineage>
        <taxon>Eukaryota</taxon>
        <taxon>Metazoa</taxon>
        <taxon>Spiralia</taxon>
        <taxon>Lophotrochozoa</taxon>
        <taxon>Mollusca</taxon>
        <taxon>Gastropoda</taxon>
        <taxon>Heterobranchia</taxon>
        <taxon>Euthyneura</taxon>
        <taxon>Panpulmonata</taxon>
        <taxon>Eupulmonata</taxon>
        <taxon>Stylommatophora</taxon>
        <taxon>Helicina</taxon>
        <taxon>Helicoidea</taxon>
        <taxon>Geomitridae</taxon>
        <taxon>Candidula</taxon>
    </lineage>
</organism>
<keyword evidence="2" id="KW-0472">Membrane</keyword>
<feature type="compositionally biased region" description="Basic and acidic residues" evidence="1">
    <location>
        <begin position="645"/>
        <end position="659"/>
    </location>
</feature>
<protein>
    <submittedName>
        <fullName evidence="4">Uncharacterized protein</fullName>
    </submittedName>
</protein>
<keyword evidence="5" id="KW-1185">Reference proteome</keyword>
<dbReference type="AlphaFoldDB" id="A0A8S3ZEL0"/>
<feature type="transmembrane region" description="Helical" evidence="2">
    <location>
        <begin position="705"/>
        <end position="727"/>
    </location>
</feature>
<feature type="compositionally biased region" description="Acidic residues" evidence="1">
    <location>
        <begin position="634"/>
        <end position="644"/>
    </location>
</feature>
<evidence type="ECO:0000313" key="4">
    <source>
        <dbReference type="EMBL" id="CAG5127937.1"/>
    </source>
</evidence>
<gene>
    <name evidence="4" type="ORF">CUNI_LOCUS13495</name>
</gene>
<accession>A0A8S3ZEL0</accession>
<name>A0A8S3ZEL0_9EUPU</name>
<feature type="compositionally biased region" description="Acidic residues" evidence="1">
    <location>
        <begin position="540"/>
        <end position="557"/>
    </location>
</feature>
<keyword evidence="2" id="KW-0812">Transmembrane</keyword>
<feature type="compositionally biased region" description="Basic residues" evidence="1">
    <location>
        <begin position="660"/>
        <end position="681"/>
    </location>
</feature>
<reference evidence="4" key="1">
    <citation type="submission" date="2021-04" db="EMBL/GenBank/DDBJ databases">
        <authorList>
            <consortium name="Molecular Ecology Group"/>
        </authorList>
    </citation>
    <scope>NUCLEOTIDE SEQUENCE</scope>
</reference>
<dbReference type="Proteomes" id="UP000678393">
    <property type="component" value="Unassembled WGS sequence"/>
</dbReference>
<comment type="caution">
    <text evidence="4">The sequence shown here is derived from an EMBL/GenBank/DDBJ whole genome shotgun (WGS) entry which is preliminary data.</text>
</comment>
<evidence type="ECO:0000313" key="5">
    <source>
        <dbReference type="Proteomes" id="UP000678393"/>
    </source>
</evidence>
<evidence type="ECO:0000256" key="3">
    <source>
        <dbReference type="SAM" id="SignalP"/>
    </source>
</evidence>
<dbReference type="GO" id="GO:0005829">
    <property type="term" value="C:cytosol"/>
    <property type="evidence" value="ECO:0007669"/>
    <property type="project" value="TreeGrafter"/>
</dbReference>
<dbReference type="PANTHER" id="PTHR33539:SF1">
    <property type="entry name" value="UPF0764 PROTEIN C16ORF89"/>
    <property type="match status" value="1"/>
</dbReference>
<keyword evidence="3" id="KW-0732">Signal</keyword>
<dbReference type="EMBL" id="CAJHNH020002857">
    <property type="protein sequence ID" value="CAG5127937.1"/>
    <property type="molecule type" value="Genomic_DNA"/>
</dbReference>
<dbReference type="GO" id="GO:0016020">
    <property type="term" value="C:membrane"/>
    <property type="evidence" value="ECO:0007669"/>
    <property type="project" value="TreeGrafter"/>
</dbReference>
<sequence>MAAPRLRAVLWLVHCVPFLVLSGTSRDDLQAVLSAVEKLINYYHRNHQYLNLDGLFGLRVIEGQLQLLLSEHQAGRHQHLSQDVVSKMIALKSAAQNASKIGLDSVRSDDSQYFSQFSSMVLHPWTFMKPHRKLEASLRWEIPQYKAKMKVKLTEEMSDRCMTELLQSGAQGCDISADCIQIMTTRGLTGYGITHQILWSIVGEIMPNCSLLLSKMLLQNNMGDIGKFQLELCTNNFFEMVAVVQVLMHGKVHESQQDLFLEQQFVCPNLGFYEFLKKDYLDQILSWQFPSGCFGEKDGPKVEEDIDLASLLEGYHEKNVNFIPEVRKLDQDSDVKKITLSESHDNPKTFKGDHVLKFGRESVLTATSVKLPGLVRSVRVNGQIRHADVNNKTKDGVQDVRRGVNHSMNLKEVHPYRLESMSASAPTPKGRIKLVQKLHQMSATIHKQTSRTGSDVDGLNGRIKTKGRRLLVEKEMKDGCLSHKTGVGSGAVVMYLRYLIDPGNINWTSQHELLQSDFRSLLQAAGEAPAAGTGVGTDQGAEEEEEDEGNVEEDEGTLNDGVNYSEDNDAEAGEDQGDDDYDEEQAANGEDKAGKENQILHDVDTVVINDDAEKESEIYPNSDKVMPKNLKNDDDTEDVPDQEEDHNYYDDEGETERGIIKHRRPQTSRPHPPVKTRRKHSEKLTSEEQLYHQGVEFLVPDHPNYTIILFVSIAPFFILFFFLYKFIRKRRVHIRYYF</sequence>
<feature type="compositionally biased region" description="Acidic residues" evidence="1">
    <location>
        <begin position="566"/>
        <end position="585"/>
    </location>
</feature>